<accession>A0ABP8GDR8</accession>
<gene>
    <name evidence="3" type="ORF">GCM10023144_01870</name>
</gene>
<dbReference type="CDD" id="cd07012">
    <property type="entry name" value="PBP2_Bug_TTT"/>
    <property type="match status" value="1"/>
</dbReference>
<dbReference type="Gene3D" id="3.40.190.150">
    <property type="entry name" value="Bordetella uptake gene, domain 1"/>
    <property type="match status" value="1"/>
</dbReference>
<evidence type="ECO:0000313" key="4">
    <source>
        <dbReference type="Proteomes" id="UP001501671"/>
    </source>
</evidence>
<dbReference type="InterPro" id="IPR005064">
    <property type="entry name" value="BUG"/>
</dbReference>
<protein>
    <submittedName>
        <fullName evidence="3">Tripartite tricarboxylate transporter substrate binding protein</fullName>
    </submittedName>
</protein>
<dbReference type="PIRSF" id="PIRSF017082">
    <property type="entry name" value="YflP"/>
    <property type="match status" value="1"/>
</dbReference>
<keyword evidence="4" id="KW-1185">Reference proteome</keyword>
<feature type="signal peptide" evidence="2">
    <location>
        <begin position="1"/>
        <end position="23"/>
    </location>
</feature>
<comment type="caution">
    <text evidence="3">The sequence shown here is derived from an EMBL/GenBank/DDBJ whole genome shotgun (WGS) entry which is preliminary data.</text>
</comment>
<dbReference type="Proteomes" id="UP001501671">
    <property type="component" value="Unassembled WGS sequence"/>
</dbReference>
<comment type="similarity">
    <text evidence="1">Belongs to the UPF0065 (bug) family.</text>
</comment>
<sequence length="322" mass="34084">MPVAIHRLLMAGALALLGTATHAADYPTRPIRLVVPYEAGGTIDTLARVVAAQIDKQSEWGVVVDNKAGANALIGTADAAKAAPDGYTILHTSPSYVINNFIHKKIPYDIFKSFVPITNVAVGTGYLLVVRQGLPVNSVDELIKLARTKELTYGSPGIGNALHLAAAGFAKKAHIDMLHVPFKGSAGALNAIAAGQVDAMMLSPPTVPAYLQAGKIRLLAFTGEERSKEFPDVPTMKEAGIDDFVVMGTWAGWFAPAGTPPEIVNKIAAEVAKAVKAPDVQSVLVKGGFEPDGRPPEAFAEFLRKETERYGQIVKDAGVEPQ</sequence>
<keyword evidence="2" id="KW-0732">Signal</keyword>
<feature type="chain" id="PRO_5045235088" evidence="2">
    <location>
        <begin position="24"/>
        <end position="322"/>
    </location>
</feature>
<organism evidence="3 4">
    <name type="scientific">Pigmentiphaga soli</name>
    <dbReference type="NCBI Taxonomy" id="1007095"/>
    <lineage>
        <taxon>Bacteria</taxon>
        <taxon>Pseudomonadati</taxon>
        <taxon>Pseudomonadota</taxon>
        <taxon>Betaproteobacteria</taxon>
        <taxon>Burkholderiales</taxon>
        <taxon>Alcaligenaceae</taxon>
        <taxon>Pigmentiphaga</taxon>
    </lineage>
</organism>
<evidence type="ECO:0000256" key="2">
    <source>
        <dbReference type="SAM" id="SignalP"/>
    </source>
</evidence>
<dbReference type="EMBL" id="BAABFO010000001">
    <property type="protein sequence ID" value="GAA4322133.1"/>
    <property type="molecule type" value="Genomic_DNA"/>
</dbReference>
<proteinExistence type="inferred from homology"/>
<dbReference type="Pfam" id="PF03401">
    <property type="entry name" value="TctC"/>
    <property type="match status" value="1"/>
</dbReference>
<dbReference type="PANTHER" id="PTHR42928:SF5">
    <property type="entry name" value="BLR1237 PROTEIN"/>
    <property type="match status" value="1"/>
</dbReference>
<evidence type="ECO:0000313" key="3">
    <source>
        <dbReference type="EMBL" id="GAA4322133.1"/>
    </source>
</evidence>
<reference evidence="4" key="1">
    <citation type="journal article" date="2019" name="Int. J. Syst. Evol. Microbiol.">
        <title>The Global Catalogue of Microorganisms (GCM) 10K type strain sequencing project: providing services to taxonomists for standard genome sequencing and annotation.</title>
        <authorList>
            <consortium name="The Broad Institute Genomics Platform"/>
            <consortium name="The Broad Institute Genome Sequencing Center for Infectious Disease"/>
            <person name="Wu L."/>
            <person name="Ma J."/>
        </authorList>
    </citation>
    <scope>NUCLEOTIDE SEQUENCE [LARGE SCALE GENOMIC DNA]</scope>
    <source>
        <strain evidence="4">JCM 17666</strain>
    </source>
</reference>
<dbReference type="PANTHER" id="PTHR42928">
    <property type="entry name" value="TRICARBOXYLATE-BINDING PROTEIN"/>
    <property type="match status" value="1"/>
</dbReference>
<dbReference type="Gene3D" id="3.40.190.10">
    <property type="entry name" value="Periplasmic binding protein-like II"/>
    <property type="match status" value="1"/>
</dbReference>
<dbReference type="RefSeq" id="WP_345245385.1">
    <property type="nucleotide sequence ID" value="NZ_BAABFO010000001.1"/>
</dbReference>
<dbReference type="SUPFAM" id="SSF53850">
    <property type="entry name" value="Periplasmic binding protein-like II"/>
    <property type="match status" value="1"/>
</dbReference>
<name>A0ABP8GDR8_9BURK</name>
<dbReference type="InterPro" id="IPR042100">
    <property type="entry name" value="Bug_dom1"/>
</dbReference>
<evidence type="ECO:0000256" key="1">
    <source>
        <dbReference type="ARBA" id="ARBA00006987"/>
    </source>
</evidence>